<comment type="caution">
    <text evidence="4">The sequence shown here is derived from an EMBL/GenBank/DDBJ whole genome shotgun (WGS) entry which is preliminary data.</text>
</comment>
<protein>
    <submittedName>
        <fullName evidence="4">ABC-F family ATP-binding cassette domain-containing protein</fullName>
    </submittedName>
</protein>
<keyword evidence="1" id="KW-0547">Nucleotide-binding</keyword>
<organism evidence="4 5">
    <name type="scientific">Candidatus Iainarchaeum sp</name>
    <dbReference type="NCBI Taxonomy" id="3101447"/>
    <lineage>
        <taxon>Archaea</taxon>
        <taxon>Candidatus Iainarchaeota</taxon>
        <taxon>Candidatus Iainarchaeia</taxon>
        <taxon>Candidatus Iainarchaeales</taxon>
        <taxon>Candidatus Iainarchaeaceae</taxon>
        <taxon>Candidatus Iainarchaeum</taxon>
    </lineage>
</organism>
<evidence type="ECO:0000313" key="4">
    <source>
        <dbReference type="EMBL" id="MBI4210606.1"/>
    </source>
</evidence>
<proteinExistence type="predicted"/>
<dbReference type="InterPro" id="IPR051309">
    <property type="entry name" value="ABCF_ATPase"/>
</dbReference>
<dbReference type="InterPro" id="IPR003593">
    <property type="entry name" value="AAA+_ATPase"/>
</dbReference>
<dbReference type="AlphaFoldDB" id="A0A8T3YMU6"/>
<dbReference type="CDD" id="cd03221">
    <property type="entry name" value="ABCF_EF-3"/>
    <property type="match status" value="2"/>
</dbReference>
<dbReference type="SUPFAM" id="SSF52540">
    <property type="entry name" value="P-loop containing nucleoside triphosphate hydrolases"/>
    <property type="match status" value="2"/>
</dbReference>
<feature type="domain" description="ABC transporter" evidence="3">
    <location>
        <begin position="3"/>
        <end position="261"/>
    </location>
</feature>
<evidence type="ECO:0000313" key="5">
    <source>
        <dbReference type="Proteomes" id="UP000732298"/>
    </source>
</evidence>
<keyword evidence="2 4" id="KW-0067">ATP-binding</keyword>
<dbReference type="Pfam" id="PF12848">
    <property type="entry name" value="ABC_tran_Xtn"/>
    <property type="match status" value="1"/>
</dbReference>
<dbReference type="GO" id="GO:0016887">
    <property type="term" value="F:ATP hydrolysis activity"/>
    <property type="evidence" value="ECO:0007669"/>
    <property type="project" value="InterPro"/>
</dbReference>
<dbReference type="PANTHER" id="PTHR42855">
    <property type="entry name" value="ABC TRANSPORTER ATP-BINDING SUBUNIT"/>
    <property type="match status" value="1"/>
</dbReference>
<dbReference type="InterPro" id="IPR032781">
    <property type="entry name" value="ABC_tran_Xtn"/>
</dbReference>
<dbReference type="PROSITE" id="PS50893">
    <property type="entry name" value="ABC_TRANSPORTER_2"/>
    <property type="match status" value="2"/>
</dbReference>
<dbReference type="SMART" id="SM00382">
    <property type="entry name" value="AAA"/>
    <property type="match status" value="2"/>
</dbReference>
<name>A0A8T3YMU6_9ARCH</name>
<sequence length="525" mass="59660">MALVIKNLSISIGKREILVDESLGIANGSKMGLIGRNGVGKTTFLKAILGQVDYTGQIEFDGNAAYFSQHIELDPHKTVRQTLEQSATIHRQSTPQDELMEIEKRLLDPATHQNSGQLSKLTERYLELQARKEPHAPPPRANRIKQVLQSLGILESWLDKKVDSLSTGQRAIIALAQILSSEADFLLLDEPTNHLDFRRLETLENYLKAFKGTIIMVTHDRYFLDRVCDTILKIEKGKWTKYNGNYSDYVKAREAAYMAQQNAYELEKEYIANQKDKIARLGKSPQKVKQGKYREKMLEKREAVEKPDMDKSRFRTHFDAAPIRSNTILELRNLAVGYDRPLLSNINLNVGSEQRIVLIGENGVGKSTLFKTIEGRIPPIYGEVLLNSQGKVGYSDQELKDLTNNATLYDEINFMLKDMAKTRQHLSMAGFVADEEVFKPISQLSMGEKSRANMLKILIEKPNLLLLDEPTNHLDIDSREILENAFLNYDGAIFAISHDRYFIHKIAQRMLKVSEGTVKEIPVKN</sequence>
<gene>
    <name evidence="4" type="ORF">HY544_03825</name>
</gene>
<dbReference type="InterPro" id="IPR027417">
    <property type="entry name" value="P-loop_NTPase"/>
</dbReference>
<dbReference type="PANTHER" id="PTHR42855:SF2">
    <property type="entry name" value="DRUG RESISTANCE ABC TRANSPORTER,ATP-BINDING PROTEIN"/>
    <property type="match status" value="1"/>
</dbReference>
<evidence type="ECO:0000256" key="1">
    <source>
        <dbReference type="ARBA" id="ARBA00022741"/>
    </source>
</evidence>
<dbReference type="Gene3D" id="3.40.50.300">
    <property type="entry name" value="P-loop containing nucleotide triphosphate hydrolases"/>
    <property type="match status" value="2"/>
</dbReference>
<evidence type="ECO:0000256" key="2">
    <source>
        <dbReference type="ARBA" id="ARBA00022840"/>
    </source>
</evidence>
<dbReference type="Proteomes" id="UP000732298">
    <property type="component" value="Unassembled WGS sequence"/>
</dbReference>
<dbReference type="InterPro" id="IPR003439">
    <property type="entry name" value="ABC_transporter-like_ATP-bd"/>
</dbReference>
<dbReference type="FunFam" id="3.40.50.300:FF:000011">
    <property type="entry name" value="Putative ABC transporter ATP-binding component"/>
    <property type="match status" value="1"/>
</dbReference>
<evidence type="ECO:0000259" key="3">
    <source>
        <dbReference type="PROSITE" id="PS50893"/>
    </source>
</evidence>
<dbReference type="GO" id="GO:0005524">
    <property type="term" value="F:ATP binding"/>
    <property type="evidence" value="ECO:0007669"/>
    <property type="project" value="UniProtKB-KW"/>
</dbReference>
<dbReference type="Pfam" id="PF00005">
    <property type="entry name" value="ABC_tran"/>
    <property type="match status" value="2"/>
</dbReference>
<feature type="domain" description="ABC transporter" evidence="3">
    <location>
        <begin position="323"/>
        <end position="525"/>
    </location>
</feature>
<accession>A0A8T3YMU6</accession>
<reference evidence="4" key="1">
    <citation type="submission" date="2020-07" db="EMBL/GenBank/DDBJ databases">
        <title>Huge and variable diversity of episymbiotic CPR bacteria and DPANN archaea in groundwater ecosystems.</title>
        <authorList>
            <person name="He C.Y."/>
            <person name="Keren R."/>
            <person name="Whittaker M."/>
            <person name="Farag I.F."/>
            <person name="Doudna J."/>
            <person name="Cate J.H.D."/>
            <person name="Banfield J.F."/>
        </authorList>
    </citation>
    <scope>NUCLEOTIDE SEQUENCE</scope>
    <source>
        <strain evidence="4">NC_groundwater_1296_Ag_S-0.2um_52_80</strain>
    </source>
</reference>
<dbReference type="EMBL" id="JACQPB010000039">
    <property type="protein sequence ID" value="MBI4210606.1"/>
    <property type="molecule type" value="Genomic_DNA"/>
</dbReference>